<reference evidence="2 3" key="1">
    <citation type="submission" date="2024-10" db="EMBL/GenBank/DDBJ databases">
        <title>Updated reference genomes for cyclostephanoid diatoms.</title>
        <authorList>
            <person name="Roberts W.R."/>
            <person name="Alverson A.J."/>
        </authorList>
    </citation>
    <scope>NUCLEOTIDE SEQUENCE [LARGE SCALE GENOMIC DNA]</scope>
    <source>
        <strain evidence="2 3">AJA010-31</strain>
    </source>
</reference>
<dbReference type="EMBL" id="JALLPJ020000777">
    <property type="protein sequence ID" value="KAL3783188.1"/>
    <property type="molecule type" value="Genomic_DNA"/>
</dbReference>
<dbReference type="InterPro" id="IPR037379">
    <property type="entry name" value="WDR74/Nsa1"/>
</dbReference>
<dbReference type="InterPro" id="IPR015943">
    <property type="entry name" value="WD40/YVTN_repeat-like_dom_sf"/>
</dbReference>
<feature type="compositionally biased region" description="Acidic residues" evidence="1">
    <location>
        <begin position="498"/>
        <end position="524"/>
    </location>
</feature>
<sequence>MRLITGDELGLLKETIPELCRPPPTDASGLPLNNLPSWMMGSANVTNKRVRPSATSIQAAASAYGDGSSSDRNGAVNRLENAGVMTRDRGVVSLTFIPGSSGSDAFQFAALRMNGTVEKWAASRDIPYTEQKNSEANITPARYRIVSSCNDVFGVKKRADEVNDDESHSDENKGKGWYTNPPIKPIGLLSTTTNDKTVLAAGDSSGAISILNDSCQLITNYHAYESNDVVLSYTKGGFANNHVASCIAVKGDALAVGGRERGVRVLDLESGKCVWKAKNMPPDPQTLLQQPLWTTALQFIHSPHNHSNGSNINNESNNSQNLLASGTAYKQVQIYDVRSSSIDSQGTRRPILHTPQDLLQHRVTSLLQLPNSNQLIVADAIGDCHIFDLRKFHTGKQASYKKHNKSSNNSASQEIGLGRLVGPGGSIRQLAMHPTLPMVACVGLDRKLWSWDIKTKRMVDCVYLRQRLNCLLICEDEGWNYGGAVDVQDDDNERIVEGDDWEEEGDEVCDYVDSENEDVADDETGTGSSSDGTESQSDGDKDDDASSEEEAAAPSKRTTDRANKKQKL</sequence>
<proteinExistence type="predicted"/>
<keyword evidence="3" id="KW-1185">Reference proteome</keyword>
<dbReference type="Proteomes" id="UP001530400">
    <property type="component" value="Unassembled WGS sequence"/>
</dbReference>
<feature type="compositionally biased region" description="Basic and acidic residues" evidence="1">
    <location>
        <begin position="557"/>
        <end position="568"/>
    </location>
</feature>
<evidence type="ECO:0000256" key="1">
    <source>
        <dbReference type="SAM" id="MobiDB-lite"/>
    </source>
</evidence>
<name>A0ABD3P5S4_9STRA</name>
<dbReference type="InterPro" id="IPR036322">
    <property type="entry name" value="WD40_repeat_dom_sf"/>
</dbReference>
<organism evidence="2 3">
    <name type="scientific">Cyclotella atomus</name>
    <dbReference type="NCBI Taxonomy" id="382360"/>
    <lineage>
        <taxon>Eukaryota</taxon>
        <taxon>Sar</taxon>
        <taxon>Stramenopiles</taxon>
        <taxon>Ochrophyta</taxon>
        <taxon>Bacillariophyta</taxon>
        <taxon>Coscinodiscophyceae</taxon>
        <taxon>Thalassiosirophycidae</taxon>
        <taxon>Stephanodiscales</taxon>
        <taxon>Stephanodiscaceae</taxon>
        <taxon>Cyclotella</taxon>
    </lineage>
</organism>
<feature type="compositionally biased region" description="Low complexity" evidence="1">
    <location>
        <begin position="525"/>
        <end position="536"/>
    </location>
</feature>
<feature type="region of interest" description="Disordered" evidence="1">
    <location>
        <begin position="160"/>
        <end position="179"/>
    </location>
</feature>
<gene>
    <name evidence="2" type="ORF">ACHAWO_004421</name>
</gene>
<evidence type="ECO:0000313" key="3">
    <source>
        <dbReference type="Proteomes" id="UP001530400"/>
    </source>
</evidence>
<accession>A0ABD3P5S4</accession>
<feature type="region of interest" description="Disordered" evidence="1">
    <location>
        <begin position="498"/>
        <end position="568"/>
    </location>
</feature>
<protein>
    <submittedName>
        <fullName evidence="2">Uncharacterized protein</fullName>
    </submittedName>
</protein>
<dbReference type="AlphaFoldDB" id="A0ABD3P5S4"/>
<dbReference type="SUPFAM" id="SSF50978">
    <property type="entry name" value="WD40 repeat-like"/>
    <property type="match status" value="1"/>
</dbReference>
<evidence type="ECO:0000313" key="2">
    <source>
        <dbReference type="EMBL" id="KAL3783188.1"/>
    </source>
</evidence>
<dbReference type="Gene3D" id="2.130.10.10">
    <property type="entry name" value="YVTN repeat-like/Quinoprotein amine dehydrogenase"/>
    <property type="match status" value="1"/>
</dbReference>
<feature type="compositionally biased region" description="Basic and acidic residues" evidence="1">
    <location>
        <begin position="160"/>
        <end position="174"/>
    </location>
</feature>
<dbReference type="PANTHER" id="PTHR16038">
    <property type="entry name" value="NOP SEVEN ASSOCIATED PROTEIN 1"/>
    <property type="match status" value="1"/>
</dbReference>
<comment type="caution">
    <text evidence="2">The sequence shown here is derived from an EMBL/GenBank/DDBJ whole genome shotgun (WGS) entry which is preliminary data.</text>
</comment>
<feature type="compositionally biased region" description="Acidic residues" evidence="1">
    <location>
        <begin position="540"/>
        <end position="551"/>
    </location>
</feature>
<dbReference type="PANTHER" id="PTHR16038:SF4">
    <property type="entry name" value="WD REPEAT-CONTAINING PROTEIN 74"/>
    <property type="match status" value="1"/>
</dbReference>